<evidence type="ECO:0000256" key="4">
    <source>
        <dbReference type="ARBA" id="ARBA00022840"/>
    </source>
</evidence>
<feature type="transmembrane region" description="Helical" evidence="8">
    <location>
        <begin position="283"/>
        <end position="307"/>
    </location>
</feature>
<evidence type="ECO:0000256" key="8">
    <source>
        <dbReference type="SAM" id="Phobius"/>
    </source>
</evidence>
<dbReference type="PANTHER" id="PTHR43394">
    <property type="entry name" value="ATP-DEPENDENT PERMEASE MDL1, MITOCHONDRIAL"/>
    <property type="match status" value="1"/>
</dbReference>
<keyword evidence="6 8" id="KW-0472">Membrane</keyword>
<dbReference type="SMART" id="SM00382">
    <property type="entry name" value="AAA"/>
    <property type="match status" value="1"/>
</dbReference>
<comment type="subcellular location">
    <subcellularLocation>
        <location evidence="1">Cell membrane</location>
        <topology evidence="1">Multi-pass membrane protein</topology>
    </subcellularLocation>
</comment>
<dbReference type="Proteomes" id="UP001611580">
    <property type="component" value="Unassembled WGS sequence"/>
</dbReference>
<feature type="transmembrane region" description="Helical" evidence="8">
    <location>
        <begin position="96"/>
        <end position="116"/>
    </location>
</feature>
<keyword evidence="12" id="KW-1185">Reference proteome</keyword>
<dbReference type="SUPFAM" id="SSF90123">
    <property type="entry name" value="ABC transporter transmembrane region"/>
    <property type="match status" value="1"/>
</dbReference>
<evidence type="ECO:0000313" key="11">
    <source>
        <dbReference type="EMBL" id="MFI2488548.1"/>
    </source>
</evidence>
<dbReference type="RefSeq" id="WP_397405690.1">
    <property type="nucleotide sequence ID" value="NZ_JBIRYI010000010.1"/>
</dbReference>
<dbReference type="Gene3D" id="1.20.1560.10">
    <property type="entry name" value="ABC transporter type 1, transmembrane domain"/>
    <property type="match status" value="1"/>
</dbReference>
<feature type="domain" description="ABC transporter" evidence="9">
    <location>
        <begin position="379"/>
        <end position="631"/>
    </location>
</feature>
<feature type="transmembrane region" description="Helical" evidence="8">
    <location>
        <begin position="190"/>
        <end position="218"/>
    </location>
</feature>
<dbReference type="PROSITE" id="PS50893">
    <property type="entry name" value="ABC_TRANSPORTER_2"/>
    <property type="match status" value="1"/>
</dbReference>
<evidence type="ECO:0000256" key="1">
    <source>
        <dbReference type="ARBA" id="ARBA00004651"/>
    </source>
</evidence>
<dbReference type="InterPro" id="IPR017871">
    <property type="entry name" value="ABC_transporter-like_CS"/>
</dbReference>
<name>A0ABW7XLY6_9MICO</name>
<gene>
    <name evidence="11" type="ORF">ACH47X_16695</name>
</gene>
<comment type="caution">
    <text evidence="11">The sequence shown here is derived from an EMBL/GenBank/DDBJ whole genome shotgun (WGS) entry which is preliminary data.</text>
</comment>
<evidence type="ECO:0000256" key="5">
    <source>
        <dbReference type="ARBA" id="ARBA00022989"/>
    </source>
</evidence>
<dbReference type="GO" id="GO:0005524">
    <property type="term" value="F:ATP binding"/>
    <property type="evidence" value="ECO:0007669"/>
    <property type="project" value="UniProtKB-KW"/>
</dbReference>
<evidence type="ECO:0000256" key="7">
    <source>
        <dbReference type="SAM" id="MobiDB-lite"/>
    </source>
</evidence>
<evidence type="ECO:0000259" key="9">
    <source>
        <dbReference type="PROSITE" id="PS50893"/>
    </source>
</evidence>
<dbReference type="PROSITE" id="PS00211">
    <property type="entry name" value="ABC_TRANSPORTER_1"/>
    <property type="match status" value="1"/>
</dbReference>
<sequence length="648" mass="68934">MTDDDGAGRDAVSGGDTRPRRGHRALTAIGSGTVRAFRVAALGAQAAPGALAVLVLVTLTDALLPAGGVLATKWLLDVLQLGSDAPGVPQPLRDRPVLIVVGLAVMTLAGALMSHVSQYVNGRIRRAVTLLVTSRLFTTVTRLSGLRHFEDPAFRDRLRMAQTSASDAPDEVIDSLFGTVRGVITIASTLGVLVMISPVVAVLVVVAAMPGLIVQLVLNRERADVLWRISPRSRRLAFYQDLMMHPVAAAEVRIFGAGRFLTGRMNRELRAINAAEERLDRKTFLAHAPLMVAGAVVSGGGLVWVVLGALRGDFTAGDVTAFVGATGGVQGAAAGLVMCLARIHSTLLLVAHYDDVLATPQDLIAPAAPVPARPLEHEIRLEDVWFRYTDDGPWVLRGVSMTIPVRGSVAVVGLNGAGKSTLVKLLMRMYDPSRGAILWDDTDIRGYDVDGLRSRVSAVFQDFVQYELSARENIALGALEHLDDDARVHAAARAAGADRIVAGLQHGYDTMLSRAFWNDDEVGDDTTSVGTTLSGGQWQRLALARSLMRSGRDLLVLDEPTSGLDPQAENEVRDLLGTLRTGTATLLVSHRLGAVRDAQQIVVLAGGVVAEQGTHDELMRAGGEYARLFTLQATGYQDPVPAGEGVSA</sequence>
<dbReference type="PROSITE" id="PS50929">
    <property type="entry name" value="ABC_TM1F"/>
    <property type="match status" value="1"/>
</dbReference>
<dbReference type="InterPro" id="IPR027417">
    <property type="entry name" value="P-loop_NTPase"/>
</dbReference>
<accession>A0ABW7XLY6</accession>
<evidence type="ECO:0000313" key="12">
    <source>
        <dbReference type="Proteomes" id="UP001611580"/>
    </source>
</evidence>
<dbReference type="EMBL" id="JBIRYI010000010">
    <property type="protein sequence ID" value="MFI2488548.1"/>
    <property type="molecule type" value="Genomic_DNA"/>
</dbReference>
<proteinExistence type="predicted"/>
<keyword evidence="5 8" id="KW-1133">Transmembrane helix</keyword>
<feature type="domain" description="ABC transmembrane type-1" evidence="10">
    <location>
        <begin position="52"/>
        <end position="345"/>
    </location>
</feature>
<feature type="region of interest" description="Disordered" evidence="7">
    <location>
        <begin position="1"/>
        <end position="23"/>
    </location>
</feature>
<feature type="transmembrane region" description="Helical" evidence="8">
    <location>
        <begin position="319"/>
        <end position="341"/>
    </location>
</feature>
<dbReference type="InterPro" id="IPR011527">
    <property type="entry name" value="ABC1_TM_dom"/>
</dbReference>
<reference evidence="11 12" key="1">
    <citation type="submission" date="2024-10" db="EMBL/GenBank/DDBJ databases">
        <title>The Natural Products Discovery Center: Release of the First 8490 Sequenced Strains for Exploring Actinobacteria Biosynthetic Diversity.</title>
        <authorList>
            <person name="Kalkreuter E."/>
            <person name="Kautsar S.A."/>
            <person name="Yang D."/>
            <person name="Bader C.D."/>
            <person name="Teijaro C.N."/>
            <person name="Fluegel L."/>
            <person name="Davis C.M."/>
            <person name="Simpson J.R."/>
            <person name="Lauterbach L."/>
            <person name="Steele A.D."/>
            <person name="Gui C."/>
            <person name="Meng S."/>
            <person name="Li G."/>
            <person name="Viehrig K."/>
            <person name="Ye F."/>
            <person name="Su P."/>
            <person name="Kiefer A.F."/>
            <person name="Nichols A."/>
            <person name="Cepeda A.J."/>
            <person name="Yan W."/>
            <person name="Fan B."/>
            <person name="Jiang Y."/>
            <person name="Adhikari A."/>
            <person name="Zheng C.-J."/>
            <person name="Schuster L."/>
            <person name="Cowan T.M."/>
            <person name="Smanski M.J."/>
            <person name="Chevrette M.G."/>
            <person name="De Carvalho L.P.S."/>
            <person name="Shen B."/>
        </authorList>
    </citation>
    <scope>NUCLEOTIDE SEQUENCE [LARGE SCALE GENOMIC DNA]</scope>
    <source>
        <strain evidence="11 12">NPDC019481</strain>
    </source>
</reference>
<evidence type="ECO:0000259" key="10">
    <source>
        <dbReference type="PROSITE" id="PS50929"/>
    </source>
</evidence>
<dbReference type="Pfam" id="PF00005">
    <property type="entry name" value="ABC_tran"/>
    <property type="match status" value="1"/>
</dbReference>
<dbReference type="Gene3D" id="3.40.50.300">
    <property type="entry name" value="P-loop containing nucleotide triphosphate hydrolases"/>
    <property type="match status" value="1"/>
</dbReference>
<evidence type="ECO:0000256" key="3">
    <source>
        <dbReference type="ARBA" id="ARBA00022741"/>
    </source>
</evidence>
<organism evidence="11 12">
    <name type="scientific">Promicromonospora kroppenstedtii</name>
    <dbReference type="NCBI Taxonomy" id="440482"/>
    <lineage>
        <taxon>Bacteria</taxon>
        <taxon>Bacillati</taxon>
        <taxon>Actinomycetota</taxon>
        <taxon>Actinomycetes</taxon>
        <taxon>Micrococcales</taxon>
        <taxon>Promicromonosporaceae</taxon>
        <taxon>Promicromonospora</taxon>
    </lineage>
</organism>
<dbReference type="InterPro" id="IPR003593">
    <property type="entry name" value="AAA+_ATPase"/>
</dbReference>
<keyword evidence="2 8" id="KW-0812">Transmembrane</keyword>
<evidence type="ECO:0000256" key="2">
    <source>
        <dbReference type="ARBA" id="ARBA00022692"/>
    </source>
</evidence>
<dbReference type="InterPro" id="IPR039421">
    <property type="entry name" value="Type_1_exporter"/>
</dbReference>
<dbReference type="SUPFAM" id="SSF52540">
    <property type="entry name" value="P-loop containing nucleoside triphosphate hydrolases"/>
    <property type="match status" value="1"/>
</dbReference>
<protein>
    <submittedName>
        <fullName evidence="11">ABC transporter ATP-binding protein</fullName>
    </submittedName>
</protein>
<dbReference type="InterPro" id="IPR003439">
    <property type="entry name" value="ABC_transporter-like_ATP-bd"/>
</dbReference>
<dbReference type="PANTHER" id="PTHR43394:SF1">
    <property type="entry name" value="ATP-BINDING CASSETTE SUB-FAMILY B MEMBER 10, MITOCHONDRIAL"/>
    <property type="match status" value="1"/>
</dbReference>
<dbReference type="InterPro" id="IPR036640">
    <property type="entry name" value="ABC1_TM_sf"/>
</dbReference>
<keyword evidence="4 11" id="KW-0067">ATP-binding</keyword>
<keyword evidence="3" id="KW-0547">Nucleotide-binding</keyword>
<evidence type="ECO:0000256" key="6">
    <source>
        <dbReference type="ARBA" id="ARBA00023136"/>
    </source>
</evidence>